<name>A0A1W6L428_9BURK</name>
<feature type="region of interest" description="Disordered" evidence="1">
    <location>
        <begin position="284"/>
        <end position="307"/>
    </location>
</feature>
<dbReference type="Proteomes" id="UP000193427">
    <property type="component" value="Chromosome"/>
</dbReference>
<keyword evidence="4" id="KW-1185">Reference proteome</keyword>
<protein>
    <submittedName>
        <fullName evidence="3">Uncharacterized protein</fullName>
    </submittedName>
</protein>
<proteinExistence type="predicted"/>
<dbReference type="KEGG" id="rgu:A4W93_03150"/>
<keyword evidence="2" id="KW-0472">Membrane</keyword>
<accession>A0A1W6L428</accession>
<organism evidence="3 4">
    <name type="scientific">Piscinibacter gummiphilus</name>
    <dbReference type="NCBI Taxonomy" id="946333"/>
    <lineage>
        <taxon>Bacteria</taxon>
        <taxon>Pseudomonadati</taxon>
        <taxon>Pseudomonadota</taxon>
        <taxon>Betaproteobacteria</taxon>
        <taxon>Burkholderiales</taxon>
        <taxon>Sphaerotilaceae</taxon>
        <taxon>Piscinibacter</taxon>
    </lineage>
</organism>
<keyword evidence="2" id="KW-0812">Transmembrane</keyword>
<evidence type="ECO:0000256" key="1">
    <source>
        <dbReference type="SAM" id="MobiDB-lite"/>
    </source>
</evidence>
<keyword evidence="2" id="KW-1133">Transmembrane helix</keyword>
<dbReference type="EMBL" id="CP015118">
    <property type="protein sequence ID" value="ARN18994.1"/>
    <property type="molecule type" value="Genomic_DNA"/>
</dbReference>
<evidence type="ECO:0000256" key="2">
    <source>
        <dbReference type="SAM" id="Phobius"/>
    </source>
</evidence>
<sequence length="307" mass="33847">MSWFASWWFCSLAALFGFGVALRGLLHTSSAARRRLSAGIDLLWTSTSAASIAVALLAFGQLLWKDHSQQWDEALRSSWDQLASLDGARLVAANCPGGIAVADAQLDLDHDVKAADSPCLAASRIAHRRTRVDEHTKDIVQHCPRTDVRYVSRNFSTSVALSPGASCIATDSATPCMSARCMQEKEVLGIGRDLIPPGRKLHADASLTAYRTTRERMDQTPMHEIYKSTHLFEPTPYFALLPIWALVFGARLARPVAELLDPESEGKGLRQALRSSWNDIRNWRPTGHGLRRRPPRQNALPGPEDGT</sequence>
<feature type="transmembrane region" description="Helical" evidence="2">
    <location>
        <begin position="6"/>
        <end position="26"/>
    </location>
</feature>
<feature type="transmembrane region" description="Helical" evidence="2">
    <location>
        <begin position="38"/>
        <end position="64"/>
    </location>
</feature>
<evidence type="ECO:0000313" key="4">
    <source>
        <dbReference type="Proteomes" id="UP000193427"/>
    </source>
</evidence>
<evidence type="ECO:0000313" key="3">
    <source>
        <dbReference type="EMBL" id="ARN18994.1"/>
    </source>
</evidence>
<dbReference type="AlphaFoldDB" id="A0A1W6L428"/>
<gene>
    <name evidence="3" type="ORF">A4W93_03150</name>
</gene>
<reference evidence="3 4" key="1">
    <citation type="submission" date="2016-04" db="EMBL/GenBank/DDBJ databases">
        <title>Complete genome sequence of natural rubber-degrading, novel Gram-negative bacterium, Rhizobacter gummiphilus strain NS21.</title>
        <authorList>
            <person name="Tabata M."/>
            <person name="Kasai D."/>
            <person name="Fukuda M."/>
        </authorList>
    </citation>
    <scope>NUCLEOTIDE SEQUENCE [LARGE SCALE GENOMIC DNA]</scope>
    <source>
        <strain evidence="3 4">NS21</strain>
    </source>
</reference>